<dbReference type="InterPro" id="IPR005662">
    <property type="entry name" value="GTPase_Era-like"/>
</dbReference>
<dbReference type="SUPFAM" id="SSF54814">
    <property type="entry name" value="Prokaryotic type KH domain (KH-domain type II)"/>
    <property type="match status" value="1"/>
</dbReference>
<evidence type="ECO:0000256" key="2">
    <source>
        <dbReference type="ARBA" id="ARBA00019149"/>
    </source>
</evidence>
<dbReference type="Gene3D" id="3.30.300.20">
    <property type="match status" value="1"/>
</dbReference>
<reference evidence="7 11" key="1">
    <citation type="journal article" date="2018" name="Gigascience">
        <title>Genomes of trombidid mites reveal novel predicted allergens and laterally-transferred genes associated with secondary metabolism.</title>
        <authorList>
            <person name="Dong X."/>
            <person name="Chaisiri K."/>
            <person name="Xia D."/>
            <person name="Armstrong S.D."/>
            <person name="Fang Y."/>
            <person name="Donnelly M.J."/>
            <person name="Kadowaki T."/>
            <person name="McGarry J.W."/>
            <person name="Darby A.C."/>
            <person name="Makepeace B.L."/>
        </authorList>
    </citation>
    <scope>NUCLEOTIDE SEQUENCE [LARGE SCALE GENOMIC DNA]</scope>
    <source>
        <strain evidence="7">UoL-WK</strain>
    </source>
</reference>
<evidence type="ECO:0000256" key="4">
    <source>
        <dbReference type="ARBA" id="ARBA00023134"/>
    </source>
</evidence>
<dbReference type="CDD" id="cd22534">
    <property type="entry name" value="KH-II_Era"/>
    <property type="match status" value="1"/>
</dbReference>
<evidence type="ECO:0000256" key="3">
    <source>
        <dbReference type="ARBA" id="ARBA00022741"/>
    </source>
</evidence>
<dbReference type="PANTHER" id="PTHR42698">
    <property type="entry name" value="GTPASE ERA"/>
    <property type="match status" value="1"/>
</dbReference>
<dbReference type="InterPro" id="IPR005225">
    <property type="entry name" value="Small_GTP-bd"/>
</dbReference>
<dbReference type="InterPro" id="IPR015946">
    <property type="entry name" value="KH_dom-like_a/b"/>
</dbReference>
<dbReference type="InterPro" id="IPR006073">
    <property type="entry name" value="GTP-bd"/>
</dbReference>
<comment type="similarity">
    <text evidence="1">Belongs to the TRAFAC class TrmE-Era-EngA-EngB-Septin-like GTPase superfamily. Era GTPase family.</text>
</comment>
<evidence type="ECO:0000313" key="9">
    <source>
        <dbReference type="EMBL" id="RWS13985.1"/>
    </source>
</evidence>
<keyword evidence="4" id="KW-0342">GTP-binding</keyword>
<sequence>MVPKTRDEYQKMKQMPVNEPVNAMLNRVAIIGMPNAGKSTLTNQLIGWKVSPVSSKVHTTRQNVVGVFIEGSTQVEILDTPGLVTPQHCVKFNLEPTFIGDSSKSASTADLIAVICDVSNRREREKLNRGILNLLYKHHDKPSILILNKVDLIVAKRKLVGVIDTLTDDNLGKDFKSSIKRQYPIDERNYKSLFTKTEKLLKKGGEVELKSPEKIEKPNEDKKGWPYFSKVFLISALEGDGIDELRKYLVETAKPNPWKYNEMVVTDQKPDKLAIGIIKEKFLDVYHDEIPYTVELKIDNWDIDQMGTLWIVVNVNCPKERYIKMVIGPEGKYISKVANLARMELSNTFHADVSLKLIVRCIEKRKK</sequence>
<dbReference type="EMBL" id="NCKU01000828">
    <property type="protein sequence ID" value="RWS13993.1"/>
    <property type="molecule type" value="Genomic_DNA"/>
</dbReference>
<feature type="domain" description="G" evidence="6">
    <location>
        <begin position="27"/>
        <end position="149"/>
    </location>
</feature>
<proteinExistence type="inferred from homology"/>
<dbReference type="InterPro" id="IPR027417">
    <property type="entry name" value="P-loop_NTPase"/>
</dbReference>
<dbReference type="InterPro" id="IPR009019">
    <property type="entry name" value="KH_sf_prok-type"/>
</dbReference>
<dbReference type="AlphaFoldDB" id="A0A3S3QSU3"/>
<gene>
    <name evidence="7" type="ORF">B4U79_00543</name>
    <name evidence="8" type="ORF">B4U79_03302</name>
    <name evidence="10" type="ORF">B4U79_06159</name>
    <name evidence="9" type="ORF">B4U79_11627</name>
</gene>
<dbReference type="Gene3D" id="3.40.50.300">
    <property type="entry name" value="P-loop containing nucleotide triphosphate hydrolases"/>
    <property type="match status" value="1"/>
</dbReference>
<evidence type="ECO:0000259" key="6">
    <source>
        <dbReference type="Pfam" id="PF01926"/>
    </source>
</evidence>
<evidence type="ECO:0000256" key="1">
    <source>
        <dbReference type="ARBA" id="ARBA00007921"/>
    </source>
</evidence>
<dbReference type="EMBL" id="NCKU01000982">
    <property type="protein sequence ID" value="RWS13470.1"/>
    <property type="molecule type" value="Genomic_DNA"/>
</dbReference>
<dbReference type="PANTHER" id="PTHR42698:SF1">
    <property type="entry name" value="GTPASE ERA, MITOCHONDRIAL"/>
    <property type="match status" value="1"/>
</dbReference>
<protein>
    <recommendedName>
        <fullName evidence="2">GTPase Era, mitochondrial</fullName>
    </recommendedName>
    <alternativeName>
        <fullName evidence="5">ERA-like protein 1</fullName>
    </alternativeName>
</protein>
<dbReference type="GO" id="GO:0043024">
    <property type="term" value="F:ribosomal small subunit binding"/>
    <property type="evidence" value="ECO:0007669"/>
    <property type="project" value="TreeGrafter"/>
</dbReference>
<dbReference type="OrthoDB" id="8954335at2759"/>
<organism evidence="7 11">
    <name type="scientific">Dinothrombium tinctorium</name>
    <dbReference type="NCBI Taxonomy" id="1965070"/>
    <lineage>
        <taxon>Eukaryota</taxon>
        <taxon>Metazoa</taxon>
        <taxon>Ecdysozoa</taxon>
        <taxon>Arthropoda</taxon>
        <taxon>Chelicerata</taxon>
        <taxon>Arachnida</taxon>
        <taxon>Acari</taxon>
        <taxon>Acariformes</taxon>
        <taxon>Trombidiformes</taxon>
        <taxon>Prostigmata</taxon>
        <taxon>Anystina</taxon>
        <taxon>Parasitengona</taxon>
        <taxon>Trombidioidea</taxon>
        <taxon>Trombidiidae</taxon>
        <taxon>Dinothrombium</taxon>
    </lineage>
</organism>
<dbReference type="GO" id="GO:0005525">
    <property type="term" value="F:GTP binding"/>
    <property type="evidence" value="ECO:0007669"/>
    <property type="project" value="UniProtKB-KW"/>
</dbReference>
<dbReference type="EMBL" id="NCKU01000989">
    <property type="protein sequence ID" value="RWS13451.1"/>
    <property type="molecule type" value="Genomic_DNA"/>
</dbReference>
<dbReference type="SUPFAM" id="SSF52540">
    <property type="entry name" value="P-loop containing nucleoside triphosphate hydrolases"/>
    <property type="match status" value="1"/>
</dbReference>
<evidence type="ECO:0000313" key="11">
    <source>
        <dbReference type="Proteomes" id="UP000285301"/>
    </source>
</evidence>
<evidence type="ECO:0000313" key="10">
    <source>
        <dbReference type="EMBL" id="RWS13993.1"/>
    </source>
</evidence>
<dbReference type="EMBL" id="NCKU01000829">
    <property type="protein sequence ID" value="RWS13985.1"/>
    <property type="molecule type" value="Genomic_DNA"/>
</dbReference>
<accession>A0A3S3QSU3</accession>
<comment type="caution">
    <text evidence="7">The sequence shown here is derived from an EMBL/GenBank/DDBJ whole genome shotgun (WGS) entry which is preliminary data.</text>
</comment>
<dbReference type="HAMAP" id="MF_00367">
    <property type="entry name" value="GTPase_Era"/>
    <property type="match status" value="1"/>
</dbReference>
<dbReference type="Proteomes" id="UP000285301">
    <property type="component" value="Unassembled WGS sequence"/>
</dbReference>
<evidence type="ECO:0000313" key="8">
    <source>
        <dbReference type="EMBL" id="RWS13470.1"/>
    </source>
</evidence>
<dbReference type="CDD" id="cd04163">
    <property type="entry name" value="Era"/>
    <property type="match status" value="1"/>
</dbReference>
<dbReference type="GO" id="GO:0019843">
    <property type="term" value="F:rRNA binding"/>
    <property type="evidence" value="ECO:0007669"/>
    <property type="project" value="TreeGrafter"/>
</dbReference>
<dbReference type="InterPro" id="IPR030388">
    <property type="entry name" value="G_ERA_dom"/>
</dbReference>
<dbReference type="STRING" id="1965070.A0A3S3QSU3"/>
<dbReference type="PRINTS" id="PR00326">
    <property type="entry name" value="GTP1OBG"/>
</dbReference>
<keyword evidence="11" id="KW-1185">Reference proteome</keyword>
<dbReference type="NCBIfam" id="TIGR00231">
    <property type="entry name" value="small_GTP"/>
    <property type="match status" value="1"/>
</dbReference>
<name>A0A3S3QSU3_9ACAR</name>
<reference evidence="7" key="2">
    <citation type="submission" date="2018-11" db="EMBL/GenBank/DDBJ databases">
        <title>Trombidioid mite genomics.</title>
        <authorList>
            <person name="Dong X."/>
        </authorList>
    </citation>
    <scope>NUCLEOTIDE SEQUENCE</scope>
    <source>
        <strain evidence="7">UoL-WK</strain>
    </source>
</reference>
<evidence type="ECO:0000256" key="5">
    <source>
        <dbReference type="ARBA" id="ARBA00030975"/>
    </source>
</evidence>
<evidence type="ECO:0000313" key="7">
    <source>
        <dbReference type="EMBL" id="RWS13451.1"/>
    </source>
</evidence>
<dbReference type="GO" id="GO:0005759">
    <property type="term" value="C:mitochondrial matrix"/>
    <property type="evidence" value="ECO:0007669"/>
    <property type="project" value="TreeGrafter"/>
</dbReference>
<keyword evidence="3" id="KW-0547">Nucleotide-binding</keyword>
<dbReference type="Pfam" id="PF01926">
    <property type="entry name" value="MMR_HSR1"/>
    <property type="match status" value="1"/>
</dbReference>
<dbReference type="GO" id="GO:0000028">
    <property type="term" value="P:ribosomal small subunit assembly"/>
    <property type="evidence" value="ECO:0007669"/>
    <property type="project" value="TreeGrafter"/>
</dbReference>